<dbReference type="OrthoDB" id="263464at2"/>
<keyword evidence="2" id="KW-1185">Reference proteome</keyword>
<dbReference type="RefSeq" id="WP_145368108.1">
    <property type="nucleotide sequence ID" value="NZ_CP036275.1"/>
</dbReference>
<dbReference type="EMBL" id="CP036275">
    <property type="protein sequence ID" value="QDU37332.1"/>
    <property type="molecule type" value="Genomic_DNA"/>
</dbReference>
<dbReference type="GO" id="GO:0006508">
    <property type="term" value="P:proteolysis"/>
    <property type="evidence" value="ECO:0007669"/>
    <property type="project" value="UniProtKB-KW"/>
</dbReference>
<dbReference type="InterPro" id="IPR037219">
    <property type="entry name" value="Peptidase_M41-like"/>
</dbReference>
<name>A0A517Z4C0_9PLAN</name>
<organism evidence="1 2">
    <name type="scientific">Maioricimonas rarisocia</name>
    <dbReference type="NCBI Taxonomy" id="2528026"/>
    <lineage>
        <taxon>Bacteria</taxon>
        <taxon>Pseudomonadati</taxon>
        <taxon>Planctomycetota</taxon>
        <taxon>Planctomycetia</taxon>
        <taxon>Planctomycetales</taxon>
        <taxon>Planctomycetaceae</taxon>
        <taxon>Maioricimonas</taxon>
    </lineage>
</organism>
<dbReference type="KEGG" id="mri:Mal4_16420"/>
<keyword evidence="1" id="KW-0645">Protease</keyword>
<dbReference type="GO" id="GO:0004222">
    <property type="term" value="F:metalloendopeptidase activity"/>
    <property type="evidence" value="ECO:0007669"/>
    <property type="project" value="InterPro"/>
</dbReference>
<sequence>MSEVTAYHEAGHAFVALFVGAEVTSMTVDPDWDDGPERYGDTQIRWPAGRFTDREYCEKAVLVALAGPVAEMIHTGDPFHPGLVGEWAGDWADAVRMAEPLIADERKRIAFLEQQTLWLYRLMDREDHWAALCAIVDHLLAHETLEGEMIAEVMSDWMQ</sequence>
<evidence type="ECO:0000313" key="1">
    <source>
        <dbReference type="EMBL" id="QDU37332.1"/>
    </source>
</evidence>
<dbReference type="Proteomes" id="UP000320496">
    <property type="component" value="Chromosome"/>
</dbReference>
<gene>
    <name evidence="1" type="primary">ftsH_1</name>
    <name evidence="1" type="ORF">Mal4_16420</name>
</gene>
<protein>
    <submittedName>
        <fullName evidence="1">ATP-dependent zinc metalloprotease FtsH</fullName>
    </submittedName>
</protein>
<evidence type="ECO:0000313" key="2">
    <source>
        <dbReference type="Proteomes" id="UP000320496"/>
    </source>
</evidence>
<dbReference type="GO" id="GO:0004176">
    <property type="term" value="F:ATP-dependent peptidase activity"/>
    <property type="evidence" value="ECO:0007669"/>
    <property type="project" value="InterPro"/>
</dbReference>
<reference evidence="1 2" key="1">
    <citation type="submission" date="2019-02" db="EMBL/GenBank/DDBJ databases">
        <title>Deep-cultivation of Planctomycetes and their phenomic and genomic characterization uncovers novel biology.</title>
        <authorList>
            <person name="Wiegand S."/>
            <person name="Jogler M."/>
            <person name="Boedeker C."/>
            <person name="Pinto D."/>
            <person name="Vollmers J."/>
            <person name="Rivas-Marin E."/>
            <person name="Kohn T."/>
            <person name="Peeters S.H."/>
            <person name="Heuer A."/>
            <person name="Rast P."/>
            <person name="Oberbeckmann S."/>
            <person name="Bunk B."/>
            <person name="Jeske O."/>
            <person name="Meyerdierks A."/>
            <person name="Storesund J.E."/>
            <person name="Kallscheuer N."/>
            <person name="Luecker S."/>
            <person name="Lage O.M."/>
            <person name="Pohl T."/>
            <person name="Merkel B.J."/>
            <person name="Hornburger P."/>
            <person name="Mueller R.-W."/>
            <person name="Bruemmer F."/>
            <person name="Labrenz M."/>
            <person name="Spormann A.M."/>
            <person name="Op den Camp H."/>
            <person name="Overmann J."/>
            <person name="Amann R."/>
            <person name="Jetten M.S.M."/>
            <person name="Mascher T."/>
            <person name="Medema M.H."/>
            <person name="Devos D.P."/>
            <person name="Kaster A.-K."/>
            <person name="Ovreas L."/>
            <person name="Rohde M."/>
            <person name="Galperin M.Y."/>
            <person name="Jogler C."/>
        </authorList>
    </citation>
    <scope>NUCLEOTIDE SEQUENCE [LARGE SCALE GENOMIC DNA]</scope>
    <source>
        <strain evidence="1 2">Mal4</strain>
    </source>
</reference>
<keyword evidence="1" id="KW-0482">Metalloprotease</keyword>
<dbReference type="GO" id="GO:0005524">
    <property type="term" value="F:ATP binding"/>
    <property type="evidence" value="ECO:0007669"/>
    <property type="project" value="InterPro"/>
</dbReference>
<dbReference type="Gene3D" id="1.20.58.760">
    <property type="entry name" value="Peptidase M41"/>
    <property type="match status" value="1"/>
</dbReference>
<accession>A0A517Z4C0</accession>
<proteinExistence type="predicted"/>
<dbReference type="SUPFAM" id="SSF140990">
    <property type="entry name" value="FtsH protease domain-like"/>
    <property type="match status" value="1"/>
</dbReference>
<keyword evidence="1" id="KW-0378">Hydrolase</keyword>
<dbReference type="AlphaFoldDB" id="A0A517Z4C0"/>